<evidence type="ECO:0000313" key="3">
    <source>
        <dbReference type="EMBL" id="SUQ01734.1"/>
    </source>
</evidence>
<dbReference type="Pfam" id="PF06114">
    <property type="entry name" value="Peptidase_M78"/>
    <property type="match status" value="1"/>
</dbReference>
<dbReference type="OrthoDB" id="9796786at2"/>
<dbReference type="InterPro" id="IPR010359">
    <property type="entry name" value="IrrE_HExxH"/>
</dbReference>
<dbReference type="EMBL" id="UHJG01000001">
    <property type="protein sequence ID" value="SUQ01734.1"/>
    <property type="molecule type" value="Genomic_DNA"/>
</dbReference>
<gene>
    <name evidence="2" type="ORF">CSF007_13050</name>
    <name evidence="3" type="ORF">NCTC10476_03109</name>
</gene>
<accession>A0A0A8VF00</accession>
<dbReference type="Proteomes" id="UP000255169">
    <property type="component" value="Unassembled WGS sequence"/>
</dbReference>
<name>A0A0A8VF00_YERRU</name>
<proteinExistence type="predicted"/>
<reference evidence="2" key="1">
    <citation type="journal article" date="2015" name="Genome Announc.">
        <title>Complete Genome Sequence of Yersinia ruckeri Strain CSF007-82, Etiologic Agent of Red Mouth Disease in Salmonid Fish.</title>
        <authorList>
            <person name="Nelson M.C."/>
            <person name="LaPatra S.E."/>
            <person name="Welch T.J."/>
            <person name="Graf J."/>
        </authorList>
    </citation>
    <scope>NUCLEOTIDE SEQUENCE</scope>
    <source>
        <strain evidence="2">CSF007-82</strain>
    </source>
</reference>
<keyword evidence="4" id="KW-1185">Reference proteome</keyword>
<dbReference type="EMBL" id="LN681231">
    <property type="protein sequence ID" value="CEK28342.1"/>
    <property type="molecule type" value="Genomic_DNA"/>
</dbReference>
<feature type="domain" description="IrrE N-terminal-like" evidence="1">
    <location>
        <begin position="135"/>
        <end position="230"/>
    </location>
</feature>
<protein>
    <submittedName>
        <fullName evidence="2">Helix-turn-helix motif</fullName>
    </submittedName>
    <submittedName>
        <fullName evidence="3">Predicted transcription regulator containing HTH domain</fullName>
    </submittedName>
</protein>
<organism evidence="2">
    <name type="scientific">Yersinia ruckeri</name>
    <dbReference type="NCBI Taxonomy" id="29486"/>
    <lineage>
        <taxon>Bacteria</taxon>
        <taxon>Pseudomonadati</taxon>
        <taxon>Pseudomonadota</taxon>
        <taxon>Gammaproteobacteria</taxon>
        <taxon>Enterobacterales</taxon>
        <taxon>Yersiniaceae</taxon>
        <taxon>Yersinia</taxon>
    </lineage>
</organism>
<evidence type="ECO:0000259" key="1">
    <source>
        <dbReference type="Pfam" id="PF06114"/>
    </source>
</evidence>
<dbReference type="RefSeq" id="WP_004723277.1">
    <property type="nucleotide sequence ID" value="NZ_CCYO01000004.1"/>
</dbReference>
<dbReference type="Gene3D" id="1.10.10.2910">
    <property type="match status" value="1"/>
</dbReference>
<sequence>MHNNDDDFKVLPQSGSKIEDVILNFDKLLKSKNLKRILSDKPSNEGDSGFLYKLALNISNNSKKLYRKRDDANFDIINTWFSIIENKAINYRFNSDFKKNGNISFDDLSNIAKLSLDESSIHWIDDFLLNNYGVILIIERAFTGMKLDGCSFCLLDGTPVVALSLRYSRYDNFWFTLMHELSHVCLHYEQLTTPILDDLDITCDSEIEVEANRVAADSLIPRKYARTVYRLKDSPSDLLSVSNSLNLHPIIVAGAIRNKFKNYYIFSELVNSINIRKELGIDD</sequence>
<evidence type="ECO:0000313" key="2">
    <source>
        <dbReference type="EMBL" id="CEK28342.1"/>
    </source>
</evidence>
<dbReference type="GeneID" id="66880240"/>
<dbReference type="AlphaFoldDB" id="A0A0A8VF00"/>
<reference evidence="3 4" key="2">
    <citation type="submission" date="2018-06" db="EMBL/GenBank/DDBJ databases">
        <authorList>
            <consortium name="Pathogen Informatics"/>
            <person name="Doyle S."/>
        </authorList>
    </citation>
    <scope>NUCLEOTIDE SEQUENCE [LARGE SCALE GENOMIC DNA]</scope>
    <source>
        <strain evidence="3 4">NCTC10476</strain>
    </source>
</reference>
<evidence type="ECO:0000313" key="4">
    <source>
        <dbReference type="Proteomes" id="UP000255169"/>
    </source>
</evidence>